<protein>
    <submittedName>
        <fullName evidence="1">Uncharacterized protein</fullName>
    </submittedName>
</protein>
<comment type="caution">
    <text evidence="1">The sequence shown here is derived from an EMBL/GenBank/DDBJ whole genome shotgun (WGS) entry which is preliminary data.</text>
</comment>
<dbReference type="EMBL" id="JARRAG010000001">
    <property type="protein sequence ID" value="MDG3003879.1"/>
    <property type="molecule type" value="Genomic_DNA"/>
</dbReference>
<evidence type="ECO:0000313" key="2">
    <source>
        <dbReference type="Proteomes" id="UP001216907"/>
    </source>
</evidence>
<keyword evidence="2" id="KW-1185">Reference proteome</keyword>
<proteinExistence type="predicted"/>
<gene>
    <name evidence="1" type="ORF">PZE19_08855</name>
</gene>
<reference evidence="1 2" key="1">
    <citation type="submission" date="2023-03" db="EMBL/GenBank/DDBJ databases">
        <title>Paludisphaera mucosa sp. nov. a novel planctomycete from northern fen.</title>
        <authorList>
            <person name="Ivanova A."/>
        </authorList>
    </citation>
    <scope>NUCLEOTIDE SEQUENCE [LARGE SCALE GENOMIC DNA]</scope>
    <source>
        <strain evidence="1 2">Pla2</strain>
    </source>
</reference>
<accession>A0ABT6F8G3</accession>
<evidence type="ECO:0000313" key="1">
    <source>
        <dbReference type="EMBL" id="MDG3003879.1"/>
    </source>
</evidence>
<organism evidence="1 2">
    <name type="scientific">Paludisphaera mucosa</name>
    <dbReference type="NCBI Taxonomy" id="3030827"/>
    <lineage>
        <taxon>Bacteria</taxon>
        <taxon>Pseudomonadati</taxon>
        <taxon>Planctomycetota</taxon>
        <taxon>Planctomycetia</taxon>
        <taxon>Isosphaerales</taxon>
        <taxon>Isosphaeraceae</taxon>
        <taxon>Paludisphaera</taxon>
    </lineage>
</organism>
<sequence>MIQSGRRGRYHWLVSETALPSLGEATVRFHPGARLCITAYDSGPIQPWPEEEGLGWTTRGSVMMSPPLAGGLHIPQDDYDEWYLLNEPPRPDWRPEIFVNYSGFSLVPVDDPTSDRLGLEYLVPIQERFWAQIEQIDPASYIAIGDQDVVVSKHREFIDHIRDNK</sequence>
<dbReference type="RefSeq" id="WP_277860224.1">
    <property type="nucleotide sequence ID" value="NZ_JARRAG010000001.1"/>
</dbReference>
<name>A0ABT6F8G3_9BACT</name>
<dbReference type="Proteomes" id="UP001216907">
    <property type="component" value="Unassembled WGS sequence"/>
</dbReference>